<dbReference type="PROSITE" id="PS00028">
    <property type="entry name" value="ZINC_FINGER_C2H2_1"/>
    <property type="match status" value="2"/>
</dbReference>
<evidence type="ECO:0000256" key="1">
    <source>
        <dbReference type="ARBA" id="ARBA00004123"/>
    </source>
</evidence>
<dbReference type="InterPro" id="IPR051845">
    <property type="entry name" value="Znf385"/>
</dbReference>
<dbReference type="GO" id="GO:0008270">
    <property type="term" value="F:zinc ion binding"/>
    <property type="evidence" value="ECO:0007669"/>
    <property type="project" value="UniProtKB-KW"/>
</dbReference>
<protein>
    <recommendedName>
        <fullName evidence="9">C2H2-type domain-containing protein</fullName>
    </recommendedName>
</protein>
<keyword evidence="6" id="KW-0539">Nucleus</keyword>
<feature type="region of interest" description="Disordered" evidence="8">
    <location>
        <begin position="1"/>
        <end position="24"/>
    </location>
</feature>
<dbReference type="Gene3D" id="3.30.160.60">
    <property type="entry name" value="Classic Zinc Finger"/>
    <property type="match status" value="5"/>
</dbReference>
<keyword evidence="2" id="KW-0479">Metal-binding</keyword>
<reference evidence="10" key="2">
    <citation type="submission" date="2014-07" db="EMBL/GenBank/DDBJ databases">
        <authorList>
            <person name="Hull J."/>
        </authorList>
    </citation>
    <scope>NUCLEOTIDE SEQUENCE</scope>
</reference>
<dbReference type="Pfam" id="PF12874">
    <property type="entry name" value="zf-met"/>
    <property type="match status" value="5"/>
</dbReference>
<accession>A0A0A9WYP1</accession>
<name>A0A0A9WYP1_LYGHE</name>
<dbReference type="SMART" id="SM00355">
    <property type="entry name" value="ZnF_C2H2"/>
    <property type="match status" value="5"/>
</dbReference>
<evidence type="ECO:0000256" key="4">
    <source>
        <dbReference type="ARBA" id="ARBA00022771"/>
    </source>
</evidence>
<dbReference type="SUPFAM" id="SSF57667">
    <property type="entry name" value="beta-beta-alpha zinc fingers"/>
    <property type="match status" value="5"/>
</dbReference>
<evidence type="ECO:0000256" key="7">
    <source>
        <dbReference type="PROSITE-ProRule" id="PRU00042"/>
    </source>
</evidence>
<dbReference type="PANTHER" id="PTHR23067:SF14">
    <property type="entry name" value="C2H2-TYPE DOMAIN-CONTAINING PROTEIN"/>
    <property type="match status" value="1"/>
</dbReference>
<dbReference type="GO" id="GO:0003676">
    <property type="term" value="F:nucleic acid binding"/>
    <property type="evidence" value="ECO:0007669"/>
    <property type="project" value="InterPro"/>
</dbReference>
<dbReference type="GO" id="GO:0005634">
    <property type="term" value="C:nucleus"/>
    <property type="evidence" value="ECO:0007669"/>
    <property type="project" value="UniProtKB-SubCell"/>
</dbReference>
<dbReference type="InterPro" id="IPR013087">
    <property type="entry name" value="Znf_C2H2_type"/>
</dbReference>
<sequence>MYSSGYSVQTPESGRNPRGKKRKKLDSAGEEILCSVCDIWVMGVPQYQAHVKGSKHQRRTKERSADEVINRMPFMKWDKGTGIHTCEVCDVKLNSSLVVMVHVSGSRHKDNVEAYEAAHGEILTYGKPDDHKISSSTSTSDNIPLSSSGYSFNSANLSKNGTSSKNEDHERKILEQVAKKLMPINLRDAAVASNIFECKVCDIRTNSKVQLEQHMLSLKHKNRLGANPAKTLSSKNSEKVQQFQCKTCNIQLNSQVQLDQHVASEHKNKIPASTNSASKPAEALPSKNGEEVQQFQCKTCKIQFKSKIQLDQHMATEHKNNLPAPPAPSAAKSADRVTSGPNLNRSENNTTPSSNNPTSSSNNDTSLKDEDRERQILEDCQKIDARKYEDCSRWFVHL</sequence>
<organism evidence="10">
    <name type="scientific">Lygus hesperus</name>
    <name type="common">Western plant bug</name>
    <dbReference type="NCBI Taxonomy" id="30085"/>
    <lineage>
        <taxon>Eukaryota</taxon>
        <taxon>Metazoa</taxon>
        <taxon>Ecdysozoa</taxon>
        <taxon>Arthropoda</taxon>
        <taxon>Hexapoda</taxon>
        <taxon>Insecta</taxon>
        <taxon>Pterygota</taxon>
        <taxon>Neoptera</taxon>
        <taxon>Paraneoptera</taxon>
        <taxon>Hemiptera</taxon>
        <taxon>Heteroptera</taxon>
        <taxon>Panheteroptera</taxon>
        <taxon>Cimicomorpha</taxon>
        <taxon>Miridae</taxon>
        <taxon>Mirini</taxon>
        <taxon>Lygus</taxon>
    </lineage>
</organism>
<gene>
    <name evidence="10" type="ORF">CM83_53332</name>
</gene>
<feature type="domain" description="C2H2-type" evidence="9">
    <location>
        <begin position="243"/>
        <end position="271"/>
    </location>
</feature>
<evidence type="ECO:0000256" key="3">
    <source>
        <dbReference type="ARBA" id="ARBA00022737"/>
    </source>
</evidence>
<evidence type="ECO:0000256" key="6">
    <source>
        <dbReference type="ARBA" id="ARBA00023242"/>
    </source>
</evidence>
<evidence type="ECO:0000259" key="9">
    <source>
        <dbReference type="PROSITE" id="PS50157"/>
    </source>
</evidence>
<comment type="subcellular location">
    <subcellularLocation>
        <location evidence="1">Nucleus</location>
    </subcellularLocation>
</comment>
<evidence type="ECO:0000256" key="5">
    <source>
        <dbReference type="ARBA" id="ARBA00022833"/>
    </source>
</evidence>
<dbReference type="SMART" id="SM00451">
    <property type="entry name" value="ZnF_U1"/>
    <property type="match status" value="5"/>
</dbReference>
<keyword evidence="3" id="KW-0677">Repeat</keyword>
<keyword evidence="5" id="KW-0862">Zinc</keyword>
<feature type="compositionally biased region" description="Low complexity" evidence="8">
    <location>
        <begin position="344"/>
        <end position="365"/>
    </location>
</feature>
<dbReference type="PROSITE" id="PS50157">
    <property type="entry name" value="ZINC_FINGER_C2H2_2"/>
    <property type="match status" value="2"/>
</dbReference>
<evidence type="ECO:0000256" key="8">
    <source>
        <dbReference type="SAM" id="MobiDB-lite"/>
    </source>
</evidence>
<dbReference type="EMBL" id="GBHO01030022">
    <property type="protein sequence ID" value="JAG13582.1"/>
    <property type="molecule type" value="Transcribed_RNA"/>
</dbReference>
<evidence type="ECO:0000313" key="10">
    <source>
        <dbReference type="EMBL" id="JAG13582.1"/>
    </source>
</evidence>
<dbReference type="PANTHER" id="PTHR23067">
    <property type="entry name" value="DOUBLE-STRANDED RNA-BINDING ZINC FINGER PROTEIN"/>
    <property type="match status" value="1"/>
</dbReference>
<dbReference type="InterPro" id="IPR036236">
    <property type="entry name" value="Znf_C2H2_sf"/>
</dbReference>
<proteinExistence type="predicted"/>
<feature type="domain" description="C2H2-type" evidence="9">
    <location>
        <begin position="295"/>
        <end position="323"/>
    </location>
</feature>
<keyword evidence="4 7" id="KW-0863">Zinc-finger</keyword>
<dbReference type="AlphaFoldDB" id="A0A0A9WYP1"/>
<feature type="region of interest" description="Disordered" evidence="8">
    <location>
        <begin position="266"/>
        <end position="287"/>
    </location>
</feature>
<evidence type="ECO:0000256" key="2">
    <source>
        <dbReference type="ARBA" id="ARBA00022723"/>
    </source>
</evidence>
<feature type="compositionally biased region" description="Polar residues" evidence="8">
    <location>
        <begin position="1"/>
        <end position="13"/>
    </location>
</feature>
<feature type="region of interest" description="Disordered" evidence="8">
    <location>
        <begin position="318"/>
        <end position="373"/>
    </location>
</feature>
<dbReference type="InterPro" id="IPR003604">
    <property type="entry name" value="Matrin/U1-like-C_Znf_C2H2"/>
</dbReference>
<reference evidence="10" key="1">
    <citation type="journal article" date="2014" name="PLoS ONE">
        <title>Transcriptome-Based Identification of ABC Transporters in the Western Tarnished Plant Bug Lygus hesperus.</title>
        <authorList>
            <person name="Hull J.J."/>
            <person name="Chaney K."/>
            <person name="Geib S.M."/>
            <person name="Fabrick J.A."/>
            <person name="Brent C.S."/>
            <person name="Walsh D."/>
            <person name="Lavine L.C."/>
        </authorList>
    </citation>
    <scope>NUCLEOTIDE SEQUENCE</scope>
</reference>